<comment type="caution">
    <text evidence="7">The sequence shown here is derived from an EMBL/GenBank/DDBJ whole genome shotgun (WGS) entry which is preliminary data.</text>
</comment>
<feature type="domain" description="TF-B3" evidence="6">
    <location>
        <begin position="68"/>
        <end position="128"/>
    </location>
</feature>
<name>A0AAV1SSR9_9ROSI</name>
<evidence type="ECO:0000256" key="4">
    <source>
        <dbReference type="ARBA" id="ARBA00023163"/>
    </source>
</evidence>
<protein>
    <recommendedName>
        <fullName evidence="6">TF-B3 domain-containing protein</fullName>
    </recommendedName>
</protein>
<keyword evidence="4" id="KW-0804">Transcription</keyword>
<evidence type="ECO:0000256" key="5">
    <source>
        <dbReference type="ARBA" id="ARBA00023242"/>
    </source>
</evidence>
<keyword evidence="2" id="KW-0805">Transcription regulation</keyword>
<dbReference type="Proteomes" id="UP001314170">
    <property type="component" value="Unassembled WGS sequence"/>
</dbReference>
<dbReference type="Pfam" id="PF02362">
    <property type="entry name" value="B3"/>
    <property type="match status" value="1"/>
</dbReference>
<dbReference type="GO" id="GO:0005634">
    <property type="term" value="C:nucleus"/>
    <property type="evidence" value="ECO:0007669"/>
    <property type="project" value="UniProtKB-SubCell"/>
</dbReference>
<dbReference type="SUPFAM" id="SSF101936">
    <property type="entry name" value="DNA-binding pseudobarrel domain"/>
    <property type="match status" value="1"/>
</dbReference>
<keyword evidence="5" id="KW-0539">Nucleus</keyword>
<dbReference type="CDD" id="cd10017">
    <property type="entry name" value="B3_DNA"/>
    <property type="match status" value="1"/>
</dbReference>
<evidence type="ECO:0000259" key="6">
    <source>
        <dbReference type="Pfam" id="PF02362"/>
    </source>
</evidence>
<evidence type="ECO:0000256" key="2">
    <source>
        <dbReference type="ARBA" id="ARBA00023015"/>
    </source>
</evidence>
<dbReference type="GO" id="GO:0003677">
    <property type="term" value="F:DNA binding"/>
    <property type="evidence" value="ECO:0007669"/>
    <property type="project" value="UniProtKB-KW"/>
</dbReference>
<keyword evidence="3" id="KW-0238">DNA-binding</keyword>
<evidence type="ECO:0000256" key="1">
    <source>
        <dbReference type="ARBA" id="ARBA00004123"/>
    </source>
</evidence>
<reference evidence="7 8" key="1">
    <citation type="submission" date="2024-01" db="EMBL/GenBank/DDBJ databases">
        <authorList>
            <person name="Waweru B."/>
        </authorList>
    </citation>
    <scope>NUCLEOTIDE SEQUENCE [LARGE SCALE GENOMIC DNA]</scope>
</reference>
<proteinExistence type="predicted"/>
<evidence type="ECO:0000313" key="7">
    <source>
        <dbReference type="EMBL" id="CAK7357097.1"/>
    </source>
</evidence>
<dbReference type="InterPro" id="IPR003340">
    <property type="entry name" value="B3_DNA-bd"/>
</dbReference>
<evidence type="ECO:0000256" key="3">
    <source>
        <dbReference type="ARBA" id="ARBA00023125"/>
    </source>
</evidence>
<evidence type="ECO:0000313" key="8">
    <source>
        <dbReference type="Proteomes" id="UP001314170"/>
    </source>
</evidence>
<dbReference type="Gene3D" id="2.40.330.10">
    <property type="entry name" value="DNA-binding pseudobarrel domain"/>
    <property type="match status" value="1"/>
</dbReference>
<dbReference type="EMBL" id="CAWUPB010001197">
    <property type="protein sequence ID" value="CAK7357097.1"/>
    <property type="molecule type" value="Genomic_DNA"/>
</dbReference>
<sequence length="157" mass="18553">MAVLMDKKLSQTDVRSRLAFPTSSPKAFTIPEGENTVFFEATDTVQNNYSKIVWLFRPLVRGPSHFPREKRMWNLKQRDTIRNEWKFKLSIRGENNRYRKPVITGDWLRFVREKGLKVGDKILLMREEGVNGLRYECESEKERYSRFGLMCGNIDSQ</sequence>
<gene>
    <name evidence="7" type="ORF">DCAF_LOCUS27381</name>
</gene>
<dbReference type="InterPro" id="IPR015300">
    <property type="entry name" value="DNA-bd_pseudobarrel_sf"/>
</dbReference>
<accession>A0AAV1SSR9</accession>
<keyword evidence="8" id="KW-1185">Reference proteome</keyword>
<organism evidence="7 8">
    <name type="scientific">Dovyalis caffra</name>
    <dbReference type="NCBI Taxonomy" id="77055"/>
    <lineage>
        <taxon>Eukaryota</taxon>
        <taxon>Viridiplantae</taxon>
        <taxon>Streptophyta</taxon>
        <taxon>Embryophyta</taxon>
        <taxon>Tracheophyta</taxon>
        <taxon>Spermatophyta</taxon>
        <taxon>Magnoliopsida</taxon>
        <taxon>eudicotyledons</taxon>
        <taxon>Gunneridae</taxon>
        <taxon>Pentapetalae</taxon>
        <taxon>rosids</taxon>
        <taxon>fabids</taxon>
        <taxon>Malpighiales</taxon>
        <taxon>Salicaceae</taxon>
        <taxon>Flacourtieae</taxon>
        <taxon>Dovyalis</taxon>
    </lineage>
</organism>
<dbReference type="AlphaFoldDB" id="A0AAV1SSR9"/>
<comment type="subcellular location">
    <subcellularLocation>
        <location evidence="1">Nucleus</location>
    </subcellularLocation>
</comment>